<evidence type="ECO:0000313" key="5">
    <source>
        <dbReference type="EMBL" id="OGY84316.1"/>
    </source>
</evidence>
<name>A0A1G2B6J1_9BACT</name>
<accession>A0A1G2B6J1</accession>
<dbReference type="AlphaFoldDB" id="A0A1G2B6J1"/>
<comment type="caution">
    <text evidence="5">The sequence shown here is derived from an EMBL/GenBank/DDBJ whole genome shotgun (WGS) entry which is preliminary data.</text>
</comment>
<sequence>MRHLEKDITIRRISGIQKDIAELKKISQNPFEKFRSSDVAFKLTQFHLHRALEGIFHIAAHILSRIPGAHAVTYKEMAAQLGEFGILDKNFIEKNLVPMAKYRNRLVHFYAEITESEMYDILQKHLGDFDIFLSAIKKVMQEPKKFGLSIE</sequence>
<evidence type="ECO:0000256" key="1">
    <source>
        <dbReference type="ARBA" id="ARBA00022649"/>
    </source>
</evidence>
<protein>
    <recommendedName>
        <fullName evidence="7">DUF86 domain-containing protein</fullName>
    </recommendedName>
</protein>
<dbReference type="InterPro" id="IPR037038">
    <property type="entry name" value="HepT-like_sf"/>
</dbReference>
<reference evidence="5 6" key="1">
    <citation type="journal article" date="2016" name="Nat. Commun.">
        <title>Thousands of microbial genomes shed light on interconnected biogeochemical processes in an aquifer system.</title>
        <authorList>
            <person name="Anantharaman K."/>
            <person name="Brown C.T."/>
            <person name="Hug L.A."/>
            <person name="Sharon I."/>
            <person name="Castelle C.J."/>
            <person name="Probst A.J."/>
            <person name="Thomas B.C."/>
            <person name="Singh A."/>
            <person name="Wilkins M.J."/>
            <person name="Karaoz U."/>
            <person name="Brodie E.L."/>
            <person name="Williams K.H."/>
            <person name="Hubbard S.S."/>
            <person name="Banfield J.F."/>
        </authorList>
    </citation>
    <scope>NUCLEOTIDE SEQUENCE [LARGE SCALE GENOMIC DNA]</scope>
</reference>
<evidence type="ECO:0000256" key="3">
    <source>
        <dbReference type="ARBA" id="ARBA00022801"/>
    </source>
</evidence>
<comment type="similarity">
    <text evidence="4">Belongs to the HepT RNase toxin family.</text>
</comment>
<evidence type="ECO:0000313" key="6">
    <source>
        <dbReference type="Proteomes" id="UP000176952"/>
    </source>
</evidence>
<dbReference type="STRING" id="1798542.A3F54_03960"/>
<proteinExistence type="inferred from homology"/>
<evidence type="ECO:0000256" key="2">
    <source>
        <dbReference type="ARBA" id="ARBA00022722"/>
    </source>
</evidence>
<keyword evidence="1" id="KW-1277">Toxin-antitoxin system</keyword>
<dbReference type="EMBL" id="MHKD01000015">
    <property type="protein sequence ID" value="OGY84316.1"/>
    <property type="molecule type" value="Genomic_DNA"/>
</dbReference>
<dbReference type="Pfam" id="PF01934">
    <property type="entry name" value="HepT-like"/>
    <property type="match status" value="1"/>
</dbReference>
<evidence type="ECO:0000256" key="4">
    <source>
        <dbReference type="ARBA" id="ARBA00024207"/>
    </source>
</evidence>
<dbReference type="GO" id="GO:0004540">
    <property type="term" value="F:RNA nuclease activity"/>
    <property type="evidence" value="ECO:0007669"/>
    <property type="project" value="InterPro"/>
</dbReference>
<dbReference type="PANTHER" id="PTHR33397:SF3">
    <property type="entry name" value="MRNA NUCLEASE HEPT"/>
    <property type="match status" value="1"/>
</dbReference>
<dbReference type="PANTHER" id="PTHR33397">
    <property type="entry name" value="UPF0331 PROTEIN YUTE"/>
    <property type="match status" value="1"/>
</dbReference>
<dbReference type="Gene3D" id="1.20.120.580">
    <property type="entry name" value="bsu32300-like"/>
    <property type="match status" value="1"/>
</dbReference>
<dbReference type="InterPro" id="IPR008201">
    <property type="entry name" value="HepT-like"/>
</dbReference>
<organism evidence="5 6">
    <name type="scientific">Candidatus Kerfeldbacteria bacterium RIFCSPHIGHO2_12_FULL_48_17</name>
    <dbReference type="NCBI Taxonomy" id="1798542"/>
    <lineage>
        <taxon>Bacteria</taxon>
        <taxon>Candidatus Kerfeldiibacteriota</taxon>
    </lineage>
</organism>
<dbReference type="NCBIfam" id="NF047751">
    <property type="entry name" value="HepT_toxin"/>
    <property type="match status" value="1"/>
</dbReference>
<dbReference type="InterPro" id="IPR052379">
    <property type="entry name" value="Type_VII_TA_RNase"/>
</dbReference>
<dbReference type="GO" id="GO:0110001">
    <property type="term" value="C:toxin-antitoxin complex"/>
    <property type="evidence" value="ECO:0007669"/>
    <property type="project" value="InterPro"/>
</dbReference>
<keyword evidence="2" id="KW-0540">Nuclease</keyword>
<gene>
    <name evidence="5" type="ORF">A3F54_03960</name>
</gene>
<keyword evidence="3" id="KW-0378">Hydrolase</keyword>
<dbReference type="Proteomes" id="UP000176952">
    <property type="component" value="Unassembled WGS sequence"/>
</dbReference>
<evidence type="ECO:0008006" key="7">
    <source>
        <dbReference type="Google" id="ProtNLM"/>
    </source>
</evidence>
<dbReference type="GO" id="GO:0016787">
    <property type="term" value="F:hydrolase activity"/>
    <property type="evidence" value="ECO:0007669"/>
    <property type="project" value="UniProtKB-KW"/>
</dbReference>